<keyword evidence="3" id="KW-0539">Nucleus</keyword>
<dbReference type="InterPro" id="IPR009360">
    <property type="entry name" value="Isy1"/>
</dbReference>
<dbReference type="AlphaFoldDB" id="A0A0M9FPI0"/>
<evidence type="ECO:0000313" key="6">
    <source>
        <dbReference type="Proteomes" id="UP000037923"/>
    </source>
</evidence>
<dbReference type="Proteomes" id="UP000037923">
    <property type="component" value="Unassembled WGS sequence"/>
</dbReference>
<dbReference type="GO" id="GO:0000350">
    <property type="term" value="P:generation of catalytic spliceosome for second transesterification step"/>
    <property type="evidence" value="ECO:0007669"/>
    <property type="project" value="InterPro"/>
</dbReference>
<proteinExistence type="inferred from homology"/>
<dbReference type="EMBL" id="LGTL01000039">
    <property type="protein sequence ID" value="KPA73237.1"/>
    <property type="molecule type" value="Genomic_DNA"/>
</dbReference>
<dbReference type="InterPro" id="IPR029012">
    <property type="entry name" value="Helix_hairpin_bin_sf"/>
</dbReference>
<dbReference type="SUPFAM" id="SSF140102">
    <property type="entry name" value="ISY1 domain-like"/>
    <property type="match status" value="1"/>
</dbReference>
<dbReference type="PANTHER" id="PTHR13021">
    <property type="entry name" value="PRE-MRNA-SPLICING FACTOR ISY1"/>
    <property type="match status" value="1"/>
</dbReference>
<evidence type="ECO:0000256" key="4">
    <source>
        <dbReference type="SAM" id="MobiDB-lite"/>
    </source>
</evidence>
<dbReference type="VEuPathDB" id="TriTrypDB:LpyrH10_39_0330"/>
<feature type="compositionally biased region" description="Basic and acidic residues" evidence="4">
    <location>
        <begin position="140"/>
        <end position="154"/>
    </location>
</feature>
<evidence type="ECO:0000313" key="5">
    <source>
        <dbReference type="EMBL" id="KPA73236.1"/>
    </source>
</evidence>
<dbReference type="InterPro" id="IPR037200">
    <property type="entry name" value="Isy1_sf"/>
</dbReference>
<comment type="caution">
    <text evidence="5">The sequence shown here is derived from an EMBL/GenBank/DDBJ whole genome shotgun (WGS) entry which is preliminary data.</text>
</comment>
<protein>
    <submittedName>
        <fullName evidence="5">Uncharacterized protein</fullName>
    </submittedName>
</protein>
<dbReference type="EMBL" id="LGTL01000039">
    <property type="protein sequence ID" value="KPA73236.1"/>
    <property type="molecule type" value="Genomic_DNA"/>
</dbReference>
<evidence type="ECO:0000256" key="3">
    <source>
        <dbReference type="ARBA" id="ARBA00023242"/>
    </source>
</evidence>
<sequence length="271" mass="30883">MQDRLREIEGTLARTKERKNTILYKLSKRKQEEERLALLGVQKLPTNPHEVDDVKVVKYVLFRLKQEIGDKTAQLRDPKLHSIDKDGEAVIRAKNDEVNKLVSRRNQWEARLATLTGVPVPPFARRKNFFGCAKELPEAEASRKRSRDAQESAAKDSSMLSSSSEDEDEDVLQAQHQEEDVATQDANYLDRANWLGSTLADNELVREEKEAEARMRERLDLSCGPTGSSAFVRSYLKAGKVVLPSEEHFKGLLINKRKEMLQARLTALRKS</sequence>
<evidence type="ECO:0000256" key="2">
    <source>
        <dbReference type="ARBA" id="ARBA00007002"/>
    </source>
</evidence>
<dbReference type="RefSeq" id="XP_015651676.1">
    <property type="nucleotide sequence ID" value="XM_015809786.1"/>
</dbReference>
<feature type="region of interest" description="Disordered" evidence="4">
    <location>
        <begin position="140"/>
        <end position="182"/>
    </location>
</feature>
<name>A0A0M9FPI0_LEPPY</name>
<accession>A0A0M9FPI0</accession>
<keyword evidence="6" id="KW-1185">Reference proteome</keyword>
<dbReference type="OrthoDB" id="1739576at2759"/>
<comment type="subcellular location">
    <subcellularLocation>
        <location evidence="1">Nucleus</location>
    </subcellularLocation>
</comment>
<dbReference type="GO" id="GO:0005634">
    <property type="term" value="C:nucleus"/>
    <property type="evidence" value="ECO:0007669"/>
    <property type="project" value="UniProtKB-SubCell"/>
</dbReference>
<dbReference type="RefSeq" id="XP_015651675.1">
    <property type="nucleotide sequence ID" value="XM_015809785.1"/>
</dbReference>
<dbReference type="OMA" id="SRKYQWE"/>
<dbReference type="Pfam" id="PF06246">
    <property type="entry name" value="Isy1"/>
    <property type="match status" value="1"/>
</dbReference>
<dbReference type="GeneID" id="26910335"/>
<dbReference type="Gene3D" id="1.10.287.660">
    <property type="entry name" value="Helix hairpin bin"/>
    <property type="match status" value="1"/>
</dbReference>
<gene>
    <name evidence="5" type="ORF">ABB37_10055</name>
</gene>
<organism evidence="5 6">
    <name type="scientific">Leptomonas pyrrhocoris</name>
    <name type="common">Firebug parasite</name>
    <dbReference type="NCBI Taxonomy" id="157538"/>
    <lineage>
        <taxon>Eukaryota</taxon>
        <taxon>Discoba</taxon>
        <taxon>Euglenozoa</taxon>
        <taxon>Kinetoplastea</taxon>
        <taxon>Metakinetoplastina</taxon>
        <taxon>Trypanosomatida</taxon>
        <taxon>Trypanosomatidae</taxon>
        <taxon>Leishmaniinae</taxon>
        <taxon>Leptomonas</taxon>
    </lineage>
</organism>
<reference evidence="5 6" key="1">
    <citation type="submission" date="2015-07" db="EMBL/GenBank/DDBJ databases">
        <title>High-quality genome of monoxenous trypanosomatid Leptomonas pyrrhocoris.</title>
        <authorList>
            <person name="Flegontov P."/>
            <person name="Butenko A."/>
            <person name="Firsov S."/>
            <person name="Vlcek C."/>
            <person name="Logacheva M.D."/>
            <person name="Field M."/>
            <person name="Filatov D."/>
            <person name="Flegontova O."/>
            <person name="Gerasimov E."/>
            <person name="Jackson A.P."/>
            <person name="Kelly S."/>
            <person name="Opperdoes F."/>
            <person name="O'Reilly A."/>
            <person name="Votypka J."/>
            <person name="Yurchenko V."/>
            <person name="Lukes J."/>
        </authorList>
    </citation>
    <scope>NUCLEOTIDE SEQUENCE [LARGE SCALE GENOMIC DNA]</scope>
    <source>
        <strain evidence="5">H10</strain>
    </source>
</reference>
<dbReference type="FunFam" id="1.10.287.660:FF:000010">
    <property type="entry name" value="Isy1 splicing protein-like protein"/>
    <property type="match status" value="1"/>
</dbReference>
<comment type="similarity">
    <text evidence="2">Belongs to the ISY1 family.</text>
</comment>
<evidence type="ECO:0000256" key="1">
    <source>
        <dbReference type="ARBA" id="ARBA00004123"/>
    </source>
</evidence>